<dbReference type="RefSeq" id="WP_245743508.1">
    <property type="nucleotide sequence ID" value="NZ_FOIE01000004.1"/>
</dbReference>
<dbReference type="Proteomes" id="UP000198507">
    <property type="component" value="Unassembled WGS sequence"/>
</dbReference>
<gene>
    <name evidence="1" type="ORF">SAMN04488546_2044</name>
</gene>
<name>A0A1I0DNT2_9ACTN</name>
<sequence length="68" mass="6518">MVEAGGTVGVVTATQDATSAVLYPDGQDAVATALADALGLTGAAQVGDVDRITVVIGTGDAARLDCAA</sequence>
<evidence type="ECO:0000313" key="2">
    <source>
        <dbReference type="Proteomes" id="UP000198507"/>
    </source>
</evidence>
<protein>
    <submittedName>
        <fullName evidence="1">Uncharacterized protein</fullName>
    </submittedName>
</protein>
<dbReference type="AlphaFoldDB" id="A0A1I0DNT2"/>
<keyword evidence="2" id="KW-1185">Reference proteome</keyword>
<proteinExistence type="predicted"/>
<dbReference type="EMBL" id="FOIE01000004">
    <property type="protein sequence ID" value="SET34007.1"/>
    <property type="molecule type" value="Genomic_DNA"/>
</dbReference>
<accession>A0A1I0DNT2</accession>
<reference evidence="2" key="1">
    <citation type="submission" date="2016-10" db="EMBL/GenBank/DDBJ databases">
        <authorList>
            <person name="Varghese N."/>
            <person name="Submissions S."/>
        </authorList>
    </citation>
    <scope>NUCLEOTIDE SEQUENCE [LARGE SCALE GENOMIC DNA]</scope>
    <source>
        <strain evidence="2">DSM 44209</strain>
    </source>
</reference>
<organism evidence="1 2">
    <name type="scientific">Geodermatophilus poikilotrophus</name>
    <dbReference type="NCBI Taxonomy" id="1333667"/>
    <lineage>
        <taxon>Bacteria</taxon>
        <taxon>Bacillati</taxon>
        <taxon>Actinomycetota</taxon>
        <taxon>Actinomycetes</taxon>
        <taxon>Geodermatophilales</taxon>
        <taxon>Geodermatophilaceae</taxon>
        <taxon>Geodermatophilus</taxon>
    </lineage>
</organism>
<evidence type="ECO:0000313" key="1">
    <source>
        <dbReference type="EMBL" id="SET34007.1"/>
    </source>
</evidence>